<reference evidence="2" key="1">
    <citation type="submission" date="2017-09" db="EMBL/GenBank/DDBJ databases">
        <title>Depth-based differentiation of microbial function through sediment-hosted aquifers and enrichment of novel symbionts in the deep terrestrial subsurface.</title>
        <authorList>
            <person name="Probst A.J."/>
            <person name="Ladd B."/>
            <person name="Jarett J.K."/>
            <person name="Geller-Mcgrath D.E."/>
            <person name="Sieber C.M.K."/>
            <person name="Emerson J.B."/>
            <person name="Anantharaman K."/>
            <person name="Thomas B.C."/>
            <person name="Malmstrom R."/>
            <person name="Stieglmeier M."/>
            <person name="Klingl A."/>
            <person name="Woyke T."/>
            <person name="Ryan C.M."/>
            <person name="Banfield J.F."/>
        </authorList>
    </citation>
    <scope>NUCLEOTIDE SEQUENCE [LARGE SCALE GENOMIC DNA]</scope>
</reference>
<dbReference type="InterPro" id="IPR052349">
    <property type="entry name" value="Metallo-hydrolase_Enzymes"/>
</dbReference>
<evidence type="ECO:0000313" key="2">
    <source>
        <dbReference type="Proteomes" id="UP000229383"/>
    </source>
</evidence>
<sequence>IDATSDIGLSAIKIALALKDAYSSKIDFKIAAHPIFGFKEEFVSGKSRWGVFEEACGMVDVVGALPERDDRPGGIGFDKHLRKVINLGQKLRKPVHIHTDQSNDPRENHTLDVIEAVRWLGPIENNVPDRPAVWCVHVISPSSYPEDKFKKMVEGLVKFNIGVICCPRAALSMRQNRAIKVPMHNSIARVLEMAYAGVPIMFGTDNIADMYVPTGSGGMLEEVLHFADDARFYSPEILAKFASGTQLNQSDTEKIRKHLEEDVKVFKNTDPNFKFCLSLD</sequence>
<gene>
    <name evidence="1" type="ORF">COU46_00325</name>
</gene>
<protein>
    <recommendedName>
        <fullName evidence="3">Amidohydrolase-related domain-containing protein</fullName>
    </recommendedName>
</protein>
<dbReference type="AlphaFoldDB" id="A0A2H0TGJ1"/>
<dbReference type="InterPro" id="IPR032466">
    <property type="entry name" value="Metal_Hydrolase"/>
</dbReference>
<dbReference type="EMBL" id="PFCN01000005">
    <property type="protein sequence ID" value="PIR70652.1"/>
    <property type="molecule type" value="Genomic_DNA"/>
</dbReference>
<dbReference type="PANTHER" id="PTHR32027">
    <property type="entry name" value="CYTOSINE DEAMINASE"/>
    <property type="match status" value="1"/>
</dbReference>
<name>A0A2H0TGJ1_9BACT</name>
<comment type="caution">
    <text evidence="1">The sequence shown here is derived from an EMBL/GenBank/DDBJ whole genome shotgun (WGS) entry which is preliminary data.</text>
</comment>
<dbReference type="PANTHER" id="PTHR32027:SF9">
    <property type="entry name" value="BLL3847 PROTEIN"/>
    <property type="match status" value="1"/>
</dbReference>
<evidence type="ECO:0008006" key="3">
    <source>
        <dbReference type="Google" id="ProtNLM"/>
    </source>
</evidence>
<organism evidence="1 2">
    <name type="scientific">Candidatus Niyogibacteria bacterium CG10_big_fil_rev_8_21_14_0_10_42_19</name>
    <dbReference type="NCBI Taxonomy" id="1974725"/>
    <lineage>
        <taxon>Bacteria</taxon>
        <taxon>Candidatus Niyogiibacteriota</taxon>
    </lineage>
</organism>
<evidence type="ECO:0000313" key="1">
    <source>
        <dbReference type="EMBL" id="PIR70652.1"/>
    </source>
</evidence>
<dbReference type="GO" id="GO:0016814">
    <property type="term" value="F:hydrolase activity, acting on carbon-nitrogen (but not peptide) bonds, in cyclic amidines"/>
    <property type="evidence" value="ECO:0007669"/>
    <property type="project" value="TreeGrafter"/>
</dbReference>
<accession>A0A2H0TGJ1</accession>
<dbReference type="SUPFAM" id="SSF51556">
    <property type="entry name" value="Metallo-dependent hydrolases"/>
    <property type="match status" value="1"/>
</dbReference>
<dbReference type="Gene3D" id="3.20.20.140">
    <property type="entry name" value="Metal-dependent hydrolases"/>
    <property type="match status" value="1"/>
</dbReference>
<dbReference type="Proteomes" id="UP000229383">
    <property type="component" value="Unassembled WGS sequence"/>
</dbReference>
<feature type="non-terminal residue" evidence="1">
    <location>
        <position position="1"/>
    </location>
</feature>
<proteinExistence type="predicted"/>